<keyword evidence="11" id="KW-1185">Reference proteome</keyword>
<reference evidence="10 11" key="1">
    <citation type="submission" date="2019-05" db="EMBL/GenBank/DDBJ databases">
        <title>Complete genome sequencing of Anaerostipes rhamnosivorans.</title>
        <authorList>
            <person name="Bui T.P.N."/>
            <person name="de Vos W.M."/>
        </authorList>
    </citation>
    <scope>NUCLEOTIDE SEQUENCE [LARGE SCALE GENOMIC DNA]</scope>
    <source>
        <strain evidence="10 11">1y2</strain>
    </source>
</reference>
<comment type="similarity">
    <text evidence="3">Belongs to the PstS family.</text>
</comment>
<dbReference type="PANTHER" id="PTHR30570">
    <property type="entry name" value="PERIPLASMIC PHOSPHATE BINDING COMPONENT OF PHOSPHATE ABC TRANSPORTER"/>
    <property type="match status" value="1"/>
</dbReference>
<dbReference type="Gene3D" id="3.40.190.10">
    <property type="entry name" value="Periplasmic binding protein-like II"/>
    <property type="match status" value="2"/>
</dbReference>
<proteinExistence type="inferred from homology"/>
<keyword evidence="5" id="KW-0592">Phosphate transport</keyword>
<dbReference type="SUPFAM" id="SSF53850">
    <property type="entry name" value="Periplasmic binding protein-like II"/>
    <property type="match status" value="1"/>
</dbReference>
<dbReference type="AlphaFoldDB" id="A0A4P8IDE5"/>
<evidence type="ECO:0000256" key="2">
    <source>
        <dbReference type="ARBA" id="ARBA00004193"/>
    </source>
</evidence>
<gene>
    <name evidence="10" type="ORF">AR1Y2_1153</name>
</gene>
<organism evidence="10 11">
    <name type="scientific">Anaerostipes rhamnosivorans</name>
    <dbReference type="NCBI Taxonomy" id="1229621"/>
    <lineage>
        <taxon>Bacteria</taxon>
        <taxon>Bacillati</taxon>
        <taxon>Bacillota</taxon>
        <taxon>Clostridia</taxon>
        <taxon>Lachnospirales</taxon>
        <taxon>Lachnospiraceae</taxon>
        <taxon>Anaerostipes</taxon>
    </lineage>
</organism>
<comment type="subunit">
    <text evidence="4">The complex is composed of two ATP-binding proteins (PstB), two transmembrane proteins (PstC and PstA) and a solute-binding protein (PstS).</text>
</comment>
<name>A0A4P8IDE5_9FIRM</name>
<evidence type="ECO:0000313" key="11">
    <source>
        <dbReference type="Proteomes" id="UP000298653"/>
    </source>
</evidence>
<feature type="domain" description="PBP" evidence="9">
    <location>
        <begin position="112"/>
        <end position="320"/>
    </location>
</feature>
<evidence type="ECO:0000256" key="7">
    <source>
        <dbReference type="ARBA" id="ARBA00023139"/>
    </source>
</evidence>
<evidence type="ECO:0000256" key="8">
    <source>
        <dbReference type="ARBA" id="ARBA00023288"/>
    </source>
</evidence>
<keyword evidence="6" id="KW-0732">Signal</keyword>
<evidence type="ECO:0000256" key="5">
    <source>
        <dbReference type="ARBA" id="ARBA00022592"/>
    </source>
</evidence>
<dbReference type="GO" id="GO:0005886">
    <property type="term" value="C:plasma membrane"/>
    <property type="evidence" value="ECO:0007669"/>
    <property type="project" value="UniProtKB-SubCell"/>
</dbReference>
<keyword evidence="8" id="KW-0449">Lipoprotein</keyword>
<dbReference type="Pfam" id="PF12849">
    <property type="entry name" value="PBP_like_2"/>
    <property type="match status" value="1"/>
</dbReference>
<keyword evidence="7" id="KW-0564">Palmitate</keyword>
<protein>
    <submittedName>
        <fullName evidence="10">Phosphate ABC transporter, periplasmic phosphate-binding protein PstS</fullName>
    </submittedName>
</protein>
<evidence type="ECO:0000256" key="3">
    <source>
        <dbReference type="ARBA" id="ARBA00008725"/>
    </source>
</evidence>
<evidence type="ECO:0000256" key="4">
    <source>
        <dbReference type="ARBA" id="ARBA00011529"/>
    </source>
</evidence>
<dbReference type="InterPro" id="IPR024370">
    <property type="entry name" value="PBP_domain"/>
</dbReference>
<comment type="function">
    <text evidence="1">Part of the ABC transporter complex PstSACB involved in phosphate import.</text>
</comment>
<comment type="subcellular location">
    <subcellularLocation>
        <location evidence="2">Cell membrane</location>
        <topology evidence="2">Lipid-anchor</topology>
    </subcellularLocation>
</comment>
<dbReference type="EMBL" id="CP040058">
    <property type="protein sequence ID" value="QCP34607.1"/>
    <property type="molecule type" value="Genomic_DNA"/>
</dbReference>
<evidence type="ECO:0000256" key="1">
    <source>
        <dbReference type="ARBA" id="ARBA00002841"/>
    </source>
</evidence>
<dbReference type="RefSeq" id="WP_137328130.1">
    <property type="nucleotide sequence ID" value="NZ_CP040058.1"/>
</dbReference>
<dbReference type="OrthoDB" id="9790048at2"/>
<dbReference type="InterPro" id="IPR050811">
    <property type="entry name" value="Phosphate_ABC_transporter"/>
</dbReference>
<dbReference type="Proteomes" id="UP000298653">
    <property type="component" value="Chromosome"/>
</dbReference>
<evidence type="ECO:0000256" key="6">
    <source>
        <dbReference type="ARBA" id="ARBA00022729"/>
    </source>
</evidence>
<dbReference type="PANTHER" id="PTHR30570:SF1">
    <property type="entry name" value="PHOSPHATE-BINDING PROTEIN PSTS"/>
    <property type="match status" value="1"/>
</dbReference>
<evidence type="ECO:0000259" key="9">
    <source>
        <dbReference type="Pfam" id="PF12849"/>
    </source>
</evidence>
<evidence type="ECO:0000313" key="10">
    <source>
        <dbReference type="EMBL" id="QCP34607.1"/>
    </source>
</evidence>
<keyword evidence="5" id="KW-0813">Transport</keyword>
<dbReference type="GO" id="GO:0006817">
    <property type="term" value="P:phosphate ion transport"/>
    <property type="evidence" value="ECO:0007669"/>
    <property type="project" value="UniProtKB-KW"/>
</dbReference>
<sequence length="335" mass="38103">MKKQRRRNIVVFILLAGLCLAVTAAGRFLWKNHKETVISYSENKNFNTKDYLPFSENSKIVRLVDKPTLRLKKNLPVLDGAAALFPVYSAVINAVYPSGTRLKEVDDKNCAFVYNNTVEGYYYLLYGETDIFFGVCPSEDQLAAFKEEGKECKLTPIGREAFIFFVNKDNPVDNLTQRQIKDIYSGKITNWKQAGGKDEKITAYQRNEDSGSQTAFLRFMKDEVVMEPPTHQVEDLMSGMIEEVAKYKNNTKSIGFSFRYYTEEMIANPQVKILSVDGIKPSKETIRDGSYPLGVSIYAATLKSNRKKNVKKLVDWMLSEQGQYIVEKTGYVGVK</sequence>
<dbReference type="KEGG" id="arf:AR1Y2_1153"/>
<accession>A0A4P8IDE5</accession>